<dbReference type="STRING" id="572036.SAMN05661099_3391"/>
<gene>
    <name evidence="2" type="ORF">SAMN05661099_3391</name>
</gene>
<reference evidence="3" key="1">
    <citation type="submission" date="2017-02" db="EMBL/GenBank/DDBJ databases">
        <authorList>
            <person name="Varghese N."/>
            <person name="Submissions S."/>
        </authorList>
    </citation>
    <scope>NUCLEOTIDE SEQUENCE [LARGE SCALE GENOMIC DNA]</scope>
    <source>
        <strain evidence="3">DSM 22385</strain>
    </source>
</reference>
<evidence type="ECO:0000256" key="1">
    <source>
        <dbReference type="SAM" id="Phobius"/>
    </source>
</evidence>
<keyword evidence="1" id="KW-1133">Transmembrane helix</keyword>
<dbReference type="EMBL" id="FUYR01000005">
    <property type="protein sequence ID" value="SKB90200.1"/>
    <property type="molecule type" value="Genomic_DNA"/>
</dbReference>
<dbReference type="AlphaFoldDB" id="A0A1T5F2C9"/>
<keyword evidence="1" id="KW-0812">Transmembrane</keyword>
<protein>
    <submittedName>
        <fullName evidence="2">Uncharacterized protein</fullName>
    </submittedName>
</protein>
<evidence type="ECO:0000313" key="2">
    <source>
        <dbReference type="EMBL" id="SKB90200.1"/>
    </source>
</evidence>
<sequence length="255" mass="28618">MHRISDKELDKLFQQRFADAEFQPSAEVWGKIASKMDQKQKVKRTFPVFWMAAASVVAVIGAGLWFYRPVEVIRLQGTQQEMVENTPEDVVTDIATGERVMDHVHPEIKGFDFSKLAASEDKSYETPVAVTIQERSSESSPKQEVIAANSSRRNVPEAVQSRKEVKVPRYDGDQSQLDVTKPDMIASADVVKEDLSAEPEQVAPKRIRSVGSLVNFVISKVDRREDKIIEFKDGDEGSEVSGINLGLIKLKSRNR</sequence>
<name>A0A1T5F2C9_9SPHI</name>
<keyword evidence="1" id="KW-0472">Membrane</keyword>
<keyword evidence="3" id="KW-1185">Reference proteome</keyword>
<dbReference type="Proteomes" id="UP000189981">
    <property type="component" value="Unassembled WGS sequence"/>
</dbReference>
<dbReference type="RefSeq" id="WP_079703888.1">
    <property type="nucleotide sequence ID" value="NZ_FUYR01000005.1"/>
</dbReference>
<accession>A0A1T5F2C9</accession>
<organism evidence="2 3">
    <name type="scientific">Daejeonella lutea</name>
    <dbReference type="NCBI Taxonomy" id="572036"/>
    <lineage>
        <taxon>Bacteria</taxon>
        <taxon>Pseudomonadati</taxon>
        <taxon>Bacteroidota</taxon>
        <taxon>Sphingobacteriia</taxon>
        <taxon>Sphingobacteriales</taxon>
        <taxon>Sphingobacteriaceae</taxon>
        <taxon>Daejeonella</taxon>
    </lineage>
</organism>
<proteinExistence type="predicted"/>
<evidence type="ECO:0000313" key="3">
    <source>
        <dbReference type="Proteomes" id="UP000189981"/>
    </source>
</evidence>
<dbReference type="OrthoDB" id="790344at2"/>
<feature type="transmembrane region" description="Helical" evidence="1">
    <location>
        <begin position="48"/>
        <end position="67"/>
    </location>
</feature>